<reference evidence="7" key="1">
    <citation type="submission" date="2017-09" db="EMBL/GenBank/DDBJ databases">
        <title>Depth-based differentiation of microbial function through sediment-hosted aquifers and enrichment of novel symbionts in the deep terrestrial subsurface.</title>
        <authorList>
            <person name="Probst A.J."/>
            <person name="Ladd B."/>
            <person name="Jarett J.K."/>
            <person name="Geller-Mcgrath D.E."/>
            <person name="Sieber C.M.K."/>
            <person name="Emerson J.B."/>
            <person name="Anantharaman K."/>
            <person name="Thomas B.C."/>
            <person name="Malmstrom R."/>
            <person name="Stieglmeier M."/>
            <person name="Klingl A."/>
            <person name="Woyke T."/>
            <person name="Ryan C.M."/>
            <person name="Banfield J.F."/>
        </authorList>
    </citation>
    <scope>NUCLEOTIDE SEQUENCE [LARGE SCALE GENOMIC DNA]</scope>
</reference>
<dbReference type="GO" id="GO:0051537">
    <property type="term" value="F:2 iron, 2 sulfur cluster binding"/>
    <property type="evidence" value="ECO:0007669"/>
    <property type="project" value="UniProtKB-KW"/>
</dbReference>
<dbReference type="InterPro" id="IPR018967">
    <property type="entry name" value="FeS-contain_CDGSH-typ"/>
</dbReference>
<dbReference type="GO" id="GO:0046872">
    <property type="term" value="F:metal ion binding"/>
    <property type="evidence" value="ECO:0007669"/>
    <property type="project" value="UniProtKB-KW"/>
</dbReference>
<dbReference type="Proteomes" id="UP000230119">
    <property type="component" value="Unassembled WGS sequence"/>
</dbReference>
<evidence type="ECO:0000313" key="7">
    <source>
        <dbReference type="Proteomes" id="UP000230119"/>
    </source>
</evidence>
<keyword evidence="4" id="KW-0411">Iron-sulfur</keyword>
<accession>A0A2M7BTV6</accession>
<sequence length="85" mass="9239">MSRIVIKTAKAPLEVKPSEKSTYICMCGLSKNHPFCDGSHKATLDEKDDVLYQYDEKGKRMEGCEGKEGKEGGCCGGGCCGEKDK</sequence>
<evidence type="ECO:0000259" key="5">
    <source>
        <dbReference type="SMART" id="SM00704"/>
    </source>
</evidence>
<dbReference type="SMART" id="SM00704">
    <property type="entry name" value="ZnF_CDGSH"/>
    <property type="match status" value="1"/>
</dbReference>
<organism evidence="6 7">
    <name type="scientific">Candidatus Roizmanbacteria bacterium CG03_land_8_20_14_0_80_39_12</name>
    <dbReference type="NCBI Taxonomy" id="1974847"/>
    <lineage>
        <taxon>Bacteria</taxon>
        <taxon>Candidatus Roizmaniibacteriota</taxon>
    </lineage>
</organism>
<evidence type="ECO:0000313" key="6">
    <source>
        <dbReference type="EMBL" id="PIV08920.1"/>
    </source>
</evidence>
<evidence type="ECO:0000256" key="1">
    <source>
        <dbReference type="ARBA" id="ARBA00022714"/>
    </source>
</evidence>
<protein>
    <recommendedName>
        <fullName evidence="5">Iron-binding zinc finger CDGSH type domain-containing protein</fullName>
    </recommendedName>
</protein>
<keyword evidence="2" id="KW-0479">Metal-binding</keyword>
<name>A0A2M7BTV6_9BACT</name>
<keyword evidence="1" id="KW-0001">2Fe-2S</keyword>
<dbReference type="Pfam" id="PF09360">
    <property type="entry name" value="zf-CDGSH"/>
    <property type="match status" value="1"/>
</dbReference>
<keyword evidence="3" id="KW-0408">Iron</keyword>
<dbReference type="EMBL" id="PEVA01000009">
    <property type="protein sequence ID" value="PIV08920.1"/>
    <property type="molecule type" value="Genomic_DNA"/>
</dbReference>
<evidence type="ECO:0000256" key="3">
    <source>
        <dbReference type="ARBA" id="ARBA00023004"/>
    </source>
</evidence>
<proteinExistence type="predicted"/>
<gene>
    <name evidence="6" type="ORF">COS52_00160</name>
</gene>
<comment type="caution">
    <text evidence="6">The sequence shown here is derived from an EMBL/GenBank/DDBJ whole genome shotgun (WGS) entry which is preliminary data.</text>
</comment>
<dbReference type="GO" id="GO:0005737">
    <property type="term" value="C:cytoplasm"/>
    <property type="evidence" value="ECO:0007669"/>
    <property type="project" value="UniProtKB-ARBA"/>
</dbReference>
<dbReference type="Gene3D" id="3.40.5.90">
    <property type="entry name" value="CDGSH iron-sulfur domain, mitoNEET-type"/>
    <property type="match status" value="1"/>
</dbReference>
<dbReference type="InterPro" id="IPR042216">
    <property type="entry name" value="MitoNEET_CISD"/>
</dbReference>
<evidence type="ECO:0000256" key="4">
    <source>
        <dbReference type="ARBA" id="ARBA00023014"/>
    </source>
</evidence>
<evidence type="ECO:0000256" key="2">
    <source>
        <dbReference type="ARBA" id="ARBA00022723"/>
    </source>
</evidence>
<feature type="domain" description="Iron-binding zinc finger CDGSH type" evidence="5">
    <location>
        <begin position="10"/>
        <end position="46"/>
    </location>
</feature>
<dbReference type="AlphaFoldDB" id="A0A2M7BTV6"/>